<dbReference type="EMBL" id="CP015820">
    <property type="protein sequence ID" value="AQT43225.1"/>
    <property type="molecule type" value="Genomic_DNA"/>
</dbReference>
<reference evidence="3 4" key="1">
    <citation type="submission" date="2016-11" db="EMBL/GenBank/DDBJ databases">
        <title>Comparative genomics of Bartonella apis.</title>
        <authorList>
            <person name="Engel P."/>
        </authorList>
    </citation>
    <scope>NUCLEOTIDE SEQUENCE [LARGE SCALE GENOMIC DNA]</scope>
    <source>
        <strain evidence="3 4">BBC0178</strain>
    </source>
</reference>
<dbReference type="RefSeq" id="WP_078039891.1">
    <property type="nucleotide sequence ID" value="NZ_CP015820.1"/>
</dbReference>
<protein>
    <submittedName>
        <fullName evidence="3">Uncharacterized protein</fullName>
    </submittedName>
</protein>
<keyword evidence="1" id="KW-0175">Coiled coil</keyword>
<keyword evidence="4" id="KW-1185">Reference proteome</keyword>
<feature type="compositionally biased region" description="Basic and acidic residues" evidence="2">
    <location>
        <begin position="77"/>
        <end position="97"/>
    </location>
</feature>
<dbReference type="AlphaFoldDB" id="A0A1U9MD49"/>
<evidence type="ECO:0000313" key="3">
    <source>
        <dbReference type="EMBL" id="AQT43225.1"/>
    </source>
</evidence>
<proteinExistence type="predicted"/>
<feature type="coiled-coil region" evidence="1">
    <location>
        <begin position="144"/>
        <end position="171"/>
    </location>
</feature>
<evidence type="ECO:0000256" key="2">
    <source>
        <dbReference type="SAM" id="MobiDB-lite"/>
    </source>
</evidence>
<accession>A0A1U9MD49</accession>
<dbReference type="KEGG" id="bapa:BBC0178_017730"/>
<evidence type="ECO:0000313" key="4">
    <source>
        <dbReference type="Proteomes" id="UP000189660"/>
    </source>
</evidence>
<sequence length="342" mass="37880">MDIAPEFSPEEQDVLGHQNTDNESFDDETALPENFSDSNTMTGPSGSQEGEHEKPVAEEEDERTAKARNHMVPHGALHAEREERKKAQAEAAEAKAKLARIEERFKIAREFTENHAGNESFSLLKQPRPEAPDPEKDFVGYVKWIGARLQNEEAERQKREAEERQSIKAAREQEAVKDYFATSVTALKAELPDFDEAADFLYEARVNQLKALADAYPAFKSADAINAQIGNELAAIVKGALESGTNPAQTIYNYAKNIGFKAKSIAGGDIAAMRAKKNAARTLTASNGRAIADPISLEAIDAMSDRQFAEWISNPRNERAFNILMKGNKAFCKIRLFAQACF</sequence>
<evidence type="ECO:0000256" key="1">
    <source>
        <dbReference type="SAM" id="Coils"/>
    </source>
</evidence>
<dbReference type="Proteomes" id="UP000189660">
    <property type="component" value="Chromosome"/>
</dbReference>
<feature type="compositionally biased region" description="Polar residues" evidence="2">
    <location>
        <begin position="35"/>
        <end position="48"/>
    </location>
</feature>
<name>A0A1U9MD49_9HYPH</name>
<gene>
    <name evidence="3" type="ORF">BBC0178_017730</name>
</gene>
<dbReference type="OrthoDB" id="8227546at2"/>
<feature type="region of interest" description="Disordered" evidence="2">
    <location>
        <begin position="1"/>
        <end position="97"/>
    </location>
</feature>
<organism evidence="3 4">
    <name type="scientific">Bartonella apihabitans</name>
    <dbReference type="NCBI Taxonomy" id="2750929"/>
    <lineage>
        <taxon>Bacteria</taxon>
        <taxon>Pseudomonadati</taxon>
        <taxon>Pseudomonadota</taxon>
        <taxon>Alphaproteobacteria</taxon>
        <taxon>Hyphomicrobiales</taxon>
        <taxon>Bartonellaceae</taxon>
        <taxon>Bartonella</taxon>
    </lineage>
</organism>